<proteinExistence type="predicted"/>
<evidence type="ECO:0000313" key="1">
    <source>
        <dbReference type="EMBL" id="CAB4999403.1"/>
    </source>
</evidence>
<gene>
    <name evidence="1" type="ORF">UFOPK3914_02042</name>
</gene>
<accession>A0A6J7P876</accession>
<organism evidence="1">
    <name type="scientific">freshwater metagenome</name>
    <dbReference type="NCBI Taxonomy" id="449393"/>
    <lineage>
        <taxon>unclassified sequences</taxon>
        <taxon>metagenomes</taxon>
        <taxon>ecological metagenomes</taxon>
    </lineage>
</organism>
<protein>
    <submittedName>
        <fullName evidence="1">Unannotated protein</fullName>
    </submittedName>
</protein>
<dbReference type="AlphaFoldDB" id="A0A6J7P876"/>
<reference evidence="1" key="1">
    <citation type="submission" date="2020-05" db="EMBL/GenBank/DDBJ databases">
        <authorList>
            <person name="Chiriac C."/>
            <person name="Salcher M."/>
            <person name="Ghai R."/>
            <person name="Kavagutti S V."/>
        </authorList>
    </citation>
    <scope>NUCLEOTIDE SEQUENCE</scope>
</reference>
<sequence length="88" mass="9796">MIQLDDQFEQGQSRAIKGNRDSLIKRDGDLTRFSCSELRHLPNAGRWFSPRVLHLTALNRSAPQVVINGIELLFCGANGDVVQSGVFN</sequence>
<dbReference type="EMBL" id="CAFBOG010000282">
    <property type="protein sequence ID" value="CAB4999403.1"/>
    <property type="molecule type" value="Genomic_DNA"/>
</dbReference>
<name>A0A6J7P876_9ZZZZ</name>